<protein>
    <recommendedName>
        <fullName evidence="3">MarR family transcriptional regulator</fullName>
    </recommendedName>
</protein>
<dbReference type="Pfam" id="PF22752">
    <property type="entry name" value="DUF488-N3i"/>
    <property type="match status" value="1"/>
</dbReference>
<dbReference type="PATRIC" id="fig|933944.5.peg.2506"/>
<sequence length="126" mass="14601">MTQARRVRVRRVYEAARPRQDGLRVLVDRVWPRGMKKEDARLDEWAKQVSPSTELRKWYAHDPGRFTEFAERYRAELAEPEAREALDRLRERADGGTLTLLTSVKEEQLERSHAAVLREELGGGSG</sequence>
<dbReference type="PANTHER" id="PTHR36849:SF1">
    <property type="entry name" value="CYTOPLASMIC PROTEIN"/>
    <property type="match status" value="1"/>
</dbReference>
<dbReference type="RefSeq" id="WP_070012572.1">
    <property type="nucleotide sequence ID" value="NZ_LJGS01000043.1"/>
</dbReference>
<dbReference type="PANTHER" id="PTHR36849">
    <property type="entry name" value="CYTOPLASMIC PROTEIN-RELATED"/>
    <property type="match status" value="1"/>
</dbReference>
<gene>
    <name evidence="1" type="ORF">AN215_01975</name>
</gene>
<dbReference type="Proteomes" id="UP000176087">
    <property type="component" value="Unassembled WGS sequence"/>
</dbReference>
<dbReference type="STRING" id="933944.AN215_01975"/>
<evidence type="ECO:0000313" key="1">
    <source>
        <dbReference type="EMBL" id="OEU93580.1"/>
    </source>
</evidence>
<proteinExistence type="predicted"/>
<name>A0A1E7JUF8_9ACTN</name>
<dbReference type="InterPro" id="IPR052552">
    <property type="entry name" value="YeaO-like"/>
</dbReference>
<reference evidence="1 2" key="1">
    <citation type="journal article" date="2016" name="Front. Microbiol.">
        <title>Comparative Genomics Analysis of Streptomyces Species Reveals Their Adaptation to the Marine Environment and Their Diversity at the Genomic Level.</title>
        <authorList>
            <person name="Tian X."/>
            <person name="Zhang Z."/>
            <person name="Yang T."/>
            <person name="Chen M."/>
            <person name="Li J."/>
            <person name="Chen F."/>
            <person name="Yang J."/>
            <person name="Li W."/>
            <person name="Zhang B."/>
            <person name="Zhang Z."/>
            <person name="Wu J."/>
            <person name="Zhang C."/>
            <person name="Long L."/>
            <person name="Xiao J."/>
        </authorList>
    </citation>
    <scope>NUCLEOTIDE SEQUENCE [LARGE SCALE GENOMIC DNA]</scope>
    <source>
        <strain evidence="1 2">SCSIO 10390</strain>
    </source>
</reference>
<organism evidence="1 2">
    <name type="scientific">Streptomyces abyssalis</name>
    <dbReference type="NCBI Taxonomy" id="933944"/>
    <lineage>
        <taxon>Bacteria</taxon>
        <taxon>Bacillati</taxon>
        <taxon>Actinomycetota</taxon>
        <taxon>Actinomycetes</taxon>
        <taxon>Kitasatosporales</taxon>
        <taxon>Streptomycetaceae</taxon>
        <taxon>Streptomyces</taxon>
    </lineage>
</organism>
<evidence type="ECO:0008006" key="3">
    <source>
        <dbReference type="Google" id="ProtNLM"/>
    </source>
</evidence>
<accession>A0A1E7JUF8</accession>
<keyword evidence="2" id="KW-1185">Reference proteome</keyword>
<dbReference type="OrthoDB" id="9790745at2"/>
<dbReference type="AlphaFoldDB" id="A0A1E7JUF8"/>
<evidence type="ECO:0000313" key="2">
    <source>
        <dbReference type="Proteomes" id="UP000176087"/>
    </source>
</evidence>
<comment type="caution">
    <text evidence="1">The sequence shown here is derived from an EMBL/GenBank/DDBJ whole genome shotgun (WGS) entry which is preliminary data.</text>
</comment>
<dbReference type="EMBL" id="LJGT01000036">
    <property type="protein sequence ID" value="OEU93580.1"/>
    <property type="molecule type" value="Genomic_DNA"/>
</dbReference>